<evidence type="ECO:0000313" key="2">
    <source>
        <dbReference type="Proteomes" id="UP000053676"/>
    </source>
</evidence>
<protein>
    <submittedName>
        <fullName evidence="1">Uncharacterized protein</fullName>
    </submittedName>
</protein>
<accession>W2U1D9</accession>
<organism evidence="1 2">
    <name type="scientific">Necator americanus</name>
    <name type="common">Human hookworm</name>
    <dbReference type="NCBI Taxonomy" id="51031"/>
    <lineage>
        <taxon>Eukaryota</taxon>
        <taxon>Metazoa</taxon>
        <taxon>Ecdysozoa</taxon>
        <taxon>Nematoda</taxon>
        <taxon>Chromadorea</taxon>
        <taxon>Rhabditida</taxon>
        <taxon>Rhabditina</taxon>
        <taxon>Rhabditomorpha</taxon>
        <taxon>Strongyloidea</taxon>
        <taxon>Ancylostomatidae</taxon>
        <taxon>Bunostominae</taxon>
        <taxon>Necator</taxon>
    </lineage>
</organism>
<sequence length="69" mass="7425">MGLGSVDAAVFVVLKAPECDFLFVIVEFNDNNNPYESVTITNPIPYKPTCLLGWVGLVPKLSALSISPV</sequence>
<dbReference type="KEGG" id="nai:NECAME_00045"/>
<keyword evidence="2" id="KW-1185">Reference proteome</keyword>
<proteinExistence type="predicted"/>
<gene>
    <name evidence="1" type="ORF">NECAME_00045</name>
</gene>
<dbReference type="Proteomes" id="UP000053676">
    <property type="component" value="Unassembled WGS sequence"/>
</dbReference>
<name>W2U1D9_NECAM</name>
<dbReference type="AlphaFoldDB" id="W2U1D9"/>
<evidence type="ECO:0000313" key="1">
    <source>
        <dbReference type="EMBL" id="ETN87186.1"/>
    </source>
</evidence>
<reference evidence="2" key="1">
    <citation type="journal article" date="2014" name="Nat. Genet.">
        <title>Genome of the human hookworm Necator americanus.</title>
        <authorList>
            <person name="Tang Y.T."/>
            <person name="Gao X."/>
            <person name="Rosa B.A."/>
            <person name="Abubucker S."/>
            <person name="Hallsworth-Pepin K."/>
            <person name="Martin J."/>
            <person name="Tyagi R."/>
            <person name="Heizer E."/>
            <person name="Zhang X."/>
            <person name="Bhonagiri-Palsikar V."/>
            <person name="Minx P."/>
            <person name="Warren W.C."/>
            <person name="Wang Q."/>
            <person name="Zhan B."/>
            <person name="Hotez P.J."/>
            <person name="Sternberg P.W."/>
            <person name="Dougall A."/>
            <person name="Gaze S.T."/>
            <person name="Mulvenna J."/>
            <person name="Sotillo J."/>
            <person name="Ranganathan S."/>
            <person name="Rabelo E.M."/>
            <person name="Wilson R.K."/>
            <person name="Felgner P.L."/>
            <person name="Bethony J."/>
            <person name="Hawdon J.M."/>
            <person name="Gasser R.B."/>
            <person name="Loukas A."/>
            <person name="Mitreva M."/>
        </authorList>
    </citation>
    <scope>NUCLEOTIDE SEQUENCE [LARGE SCALE GENOMIC DNA]</scope>
</reference>
<dbReference type="EMBL" id="KI657455">
    <property type="protein sequence ID" value="ETN87186.1"/>
    <property type="molecule type" value="Genomic_DNA"/>
</dbReference>